<protein>
    <recommendedName>
        <fullName evidence="4">Eukaryotic/viral aspartic protease</fullName>
    </recommendedName>
</protein>
<keyword evidence="3" id="KW-1185">Reference proteome</keyword>
<organism evidence="2 3">
    <name type="scientific">Phytophthora megakarya</name>
    <dbReference type="NCBI Taxonomy" id="4795"/>
    <lineage>
        <taxon>Eukaryota</taxon>
        <taxon>Sar</taxon>
        <taxon>Stramenopiles</taxon>
        <taxon>Oomycota</taxon>
        <taxon>Peronosporomycetes</taxon>
        <taxon>Peronosporales</taxon>
        <taxon>Peronosporaceae</taxon>
        <taxon>Phytophthora</taxon>
    </lineage>
</organism>
<evidence type="ECO:0008006" key="4">
    <source>
        <dbReference type="Google" id="ProtNLM"/>
    </source>
</evidence>
<feature type="compositionally biased region" description="Polar residues" evidence="1">
    <location>
        <begin position="31"/>
        <end position="42"/>
    </location>
</feature>
<evidence type="ECO:0000256" key="1">
    <source>
        <dbReference type="SAM" id="MobiDB-lite"/>
    </source>
</evidence>
<evidence type="ECO:0000313" key="3">
    <source>
        <dbReference type="Proteomes" id="UP000198211"/>
    </source>
</evidence>
<feature type="compositionally biased region" description="Acidic residues" evidence="1">
    <location>
        <begin position="1"/>
        <end position="26"/>
    </location>
</feature>
<evidence type="ECO:0000313" key="2">
    <source>
        <dbReference type="EMBL" id="OWY98518.1"/>
    </source>
</evidence>
<feature type="compositionally biased region" description="Basic and acidic residues" evidence="1">
    <location>
        <begin position="213"/>
        <end position="223"/>
    </location>
</feature>
<feature type="compositionally biased region" description="Acidic residues" evidence="1">
    <location>
        <begin position="245"/>
        <end position="256"/>
    </location>
</feature>
<feature type="region of interest" description="Disordered" evidence="1">
    <location>
        <begin position="447"/>
        <end position="506"/>
    </location>
</feature>
<reference evidence="3" key="1">
    <citation type="submission" date="2017-03" db="EMBL/GenBank/DDBJ databases">
        <title>Phytopthora megakarya and P. palmivora, two closely related causual agents of cacao black pod achieved similar genome size and gene model numbers by different mechanisms.</title>
        <authorList>
            <person name="Ali S."/>
            <person name="Shao J."/>
            <person name="Larry D.J."/>
            <person name="Kronmiller B."/>
            <person name="Shen D."/>
            <person name="Strem M.D."/>
            <person name="Melnick R.L."/>
            <person name="Guiltinan M.J."/>
            <person name="Tyler B.M."/>
            <person name="Meinhardt L.W."/>
            <person name="Bailey B.A."/>
        </authorList>
    </citation>
    <scope>NUCLEOTIDE SEQUENCE [LARGE SCALE GENOMIC DNA]</scope>
    <source>
        <strain evidence="3">zdho120</strain>
    </source>
</reference>
<sequence length="527" mass="60602">MEDLDEVVGPEPALGDDDDEEREAGDDDSRQAVTTSQVTEQKTGYRPPKNGDTPAANKVLGRTYEEMMEKSTWIRLFEPKRIRRAVWTDLSHEPAVAVTATTTGQVASDTVLFLKSMRLQAKPCRHKPSWSRGSLPKLTRMEAVGFGVTDIHYPQPPVGKTAGGGVDPSEIPHPKTPSNGYNTVPKSHGVFSKSGDETPYFQDSHMITPKSSGRKERPDHDSGRGNATLSTVRGSRRRWDRNRYDEDEASSDEDEDLYRRPQQDGVLNEYIRQIEKASSPERERLTQKIELATHRPLGQIRAFSGLRKKVRNSMQWLRGFVYEMKGTRASPDEWCMPFQLSWKGGALHWHRQLPKKTKLTWSLLSSSFIRYYCAQYNQTAETRYYSAKREDKEHLCDYLNRLNGRPEGTRSREAIPGNLWRSWTRTKIVLYDIHELEERIIEIPKVDDRESAKGSSQSRSRSHDTSRSKRSDHPRDSYSRGDRRDRDFGRRRDDSRNIPRVTYTEGSKALKTKGRTRVMKTIVMILR</sequence>
<name>A0A225V0F8_9STRA</name>
<feature type="region of interest" description="Disordered" evidence="1">
    <location>
        <begin position="1"/>
        <end position="56"/>
    </location>
</feature>
<gene>
    <name evidence="2" type="ORF">PHMEG_00030703</name>
</gene>
<feature type="region of interest" description="Disordered" evidence="1">
    <location>
        <begin position="155"/>
        <end position="264"/>
    </location>
</feature>
<accession>A0A225V0F8</accession>
<comment type="caution">
    <text evidence="2">The sequence shown here is derived from an EMBL/GenBank/DDBJ whole genome shotgun (WGS) entry which is preliminary data.</text>
</comment>
<dbReference type="Proteomes" id="UP000198211">
    <property type="component" value="Unassembled WGS sequence"/>
</dbReference>
<feature type="compositionally biased region" description="Basic and acidic residues" evidence="1">
    <location>
        <begin position="461"/>
        <end position="497"/>
    </location>
</feature>
<dbReference type="EMBL" id="NBNE01009325">
    <property type="protein sequence ID" value="OWY98518.1"/>
    <property type="molecule type" value="Genomic_DNA"/>
</dbReference>
<dbReference type="AlphaFoldDB" id="A0A225V0F8"/>
<proteinExistence type="predicted"/>
<feature type="compositionally biased region" description="Polar residues" evidence="1">
    <location>
        <begin position="176"/>
        <end position="185"/>
    </location>
</feature>